<keyword evidence="3" id="KW-0677">Repeat</keyword>
<sequence>MSQWSGSQYKGPTEKGWYQDQGRFTFPNGVVYEGNFDKGEFHGEGTLIYPNGGRYVAKWDRGKLLEGKYFFYDNLEFGAKAEDESTQANWDYCTIKDRRFYTEKLKGLRPDGLTLITNDIRGPKDIPEGTYDIGDGYYDPTKRAIFEYDGQFKREVESAQEQQWITEKSRYNPKVFEDDSFLDGNGDKIIKEMIKLNQNPDLKAARESGKAK</sequence>
<dbReference type="InterPro" id="IPR003409">
    <property type="entry name" value="MORN"/>
</dbReference>
<keyword evidence="4" id="KW-0282">Flagellum</keyword>
<dbReference type="SMART" id="SM00698">
    <property type="entry name" value="MORN"/>
    <property type="match status" value="1"/>
</dbReference>
<evidence type="ECO:0000313" key="8">
    <source>
        <dbReference type="Proteomes" id="UP000785679"/>
    </source>
</evidence>
<dbReference type="InterPro" id="IPR042814">
    <property type="entry name" value="Morn5"/>
</dbReference>
<evidence type="ECO:0000256" key="4">
    <source>
        <dbReference type="ARBA" id="ARBA00022846"/>
    </source>
</evidence>
<dbReference type="SUPFAM" id="SSF82185">
    <property type="entry name" value="Histone H3 K4-specific methyltransferase SET7/9 N-terminal domain"/>
    <property type="match status" value="1"/>
</dbReference>
<evidence type="ECO:0000256" key="5">
    <source>
        <dbReference type="ARBA" id="ARBA00023069"/>
    </source>
</evidence>
<dbReference type="EMBL" id="RRYP01025165">
    <property type="protein sequence ID" value="TNV71983.1"/>
    <property type="molecule type" value="Genomic_DNA"/>
</dbReference>
<dbReference type="PANTHER" id="PTHR46437:SF1">
    <property type="entry name" value="MORN REPEAT-CONTAINING PROTEIN 5"/>
    <property type="match status" value="1"/>
</dbReference>
<dbReference type="Proteomes" id="UP000785679">
    <property type="component" value="Unassembled WGS sequence"/>
</dbReference>
<dbReference type="AlphaFoldDB" id="A0A8J8NBT9"/>
<gene>
    <name evidence="7" type="ORF">FGO68_gene1007</name>
</gene>
<accession>A0A8J8NBT9</accession>
<dbReference type="PANTHER" id="PTHR46437">
    <property type="entry name" value="MORN REPEAT-CONTAINING PROTEIN 5"/>
    <property type="match status" value="1"/>
</dbReference>
<keyword evidence="5" id="KW-0969">Cilium</keyword>
<keyword evidence="6" id="KW-0966">Cell projection</keyword>
<evidence type="ECO:0000256" key="2">
    <source>
        <dbReference type="ARBA" id="ARBA00016322"/>
    </source>
</evidence>
<protein>
    <recommendedName>
        <fullName evidence="2">MORN repeat-containing protein 5</fullName>
    </recommendedName>
</protein>
<comment type="caution">
    <text evidence="7">The sequence shown here is derived from an EMBL/GenBank/DDBJ whole genome shotgun (WGS) entry which is preliminary data.</text>
</comment>
<proteinExistence type="predicted"/>
<organism evidence="7 8">
    <name type="scientific">Halteria grandinella</name>
    <dbReference type="NCBI Taxonomy" id="5974"/>
    <lineage>
        <taxon>Eukaryota</taxon>
        <taxon>Sar</taxon>
        <taxon>Alveolata</taxon>
        <taxon>Ciliophora</taxon>
        <taxon>Intramacronucleata</taxon>
        <taxon>Spirotrichea</taxon>
        <taxon>Stichotrichia</taxon>
        <taxon>Sporadotrichida</taxon>
        <taxon>Halteriidae</taxon>
        <taxon>Halteria</taxon>
    </lineage>
</organism>
<name>A0A8J8NBT9_HALGN</name>
<comment type="subcellular location">
    <subcellularLocation>
        <location evidence="1">Cell projection</location>
        <location evidence="1">Cilium</location>
        <location evidence="1">Flagellum</location>
    </subcellularLocation>
</comment>
<evidence type="ECO:0000256" key="3">
    <source>
        <dbReference type="ARBA" id="ARBA00022737"/>
    </source>
</evidence>
<evidence type="ECO:0000313" key="7">
    <source>
        <dbReference type="EMBL" id="TNV71983.1"/>
    </source>
</evidence>
<dbReference type="Gene3D" id="2.20.110.10">
    <property type="entry name" value="Histone H3 K4-specific methyltransferase SET7/9 N-terminal domain"/>
    <property type="match status" value="1"/>
</dbReference>
<keyword evidence="8" id="KW-1185">Reference proteome</keyword>
<evidence type="ECO:0000256" key="6">
    <source>
        <dbReference type="ARBA" id="ARBA00023273"/>
    </source>
</evidence>
<dbReference type="Pfam" id="PF02493">
    <property type="entry name" value="MORN"/>
    <property type="match status" value="1"/>
</dbReference>
<dbReference type="OrthoDB" id="288868at2759"/>
<evidence type="ECO:0000256" key="1">
    <source>
        <dbReference type="ARBA" id="ARBA00004230"/>
    </source>
</evidence>
<dbReference type="GO" id="GO:0031514">
    <property type="term" value="C:motile cilium"/>
    <property type="evidence" value="ECO:0007669"/>
    <property type="project" value="UniProtKB-SubCell"/>
</dbReference>
<reference evidence="7" key="1">
    <citation type="submission" date="2019-06" db="EMBL/GenBank/DDBJ databases">
        <authorList>
            <person name="Zheng W."/>
        </authorList>
    </citation>
    <scope>NUCLEOTIDE SEQUENCE</scope>
    <source>
        <strain evidence="7">QDHG01</strain>
    </source>
</reference>